<dbReference type="InterPro" id="IPR029069">
    <property type="entry name" value="HotDog_dom_sf"/>
</dbReference>
<dbReference type="FunFam" id="3.10.129.10:FF:000042">
    <property type="entry name" value="MaoC domain protein dehydratase"/>
    <property type="match status" value="1"/>
</dbReference>
<name>A0A316DDR9_9BACL</name>
<dbReference type="PANTHER" id="PTHR43437">
    <property type="entry name" value="HYDROXYACYL-THIOESTER DEHYDRATASE TYPE 2, MITOCHONDRIAL-RELATED"/>
    <property type="match status" value="1"/>
</dbReference>
<feature type="domain" description="MaoC-like" evidence="2">
    <location>
        <begin position="9"/>
        <end position="105"/>
    </location>
</feature>
<dbReference type="Pfam" id="PF01575">
    <property type="entry name" value="MaoC_dehydratas"/>
    <property type="match status" value="1"/>
</dbReference>
<dbReference type="RefSeq" id="WP_109685044.1">
    <property type="nucleotide sequence ID" value="NZ_QGGL01000001.1"/>
</dbReference>
<accession>A0A316DDR9</accession>
<organism evidence="3 4">
    <name type="scientific">Tumebacillus permanentifrigoris</name>
    <dbReference type="NCBI Taxonomy" id="378543"/>
    <lineage>
        <taxon>Bacteria</taxon>
        <taxon>Bacillati</taxon>
        <taxon>Bacillota</taxon>
        <taxon>Bacilli</taxon>
        <taxon>Bacillales</taxon>
        <taxon>Alicyclobacillaceae</taxon>
        <taxon>Tumebacillus</taxon>
    </lineage>
</organism>
<protein>
    <submittedName>
        <fullName evidence="3">3-hydroxybutyryl-CoA dehydratase</fullName>
    </submittedName>
</protein>
<gene>
    <name evidence="3" type="ORF">C7459_10135</name>
</gene>
<reference evidence="3 4" key="1">
    <citation type="submission" date="2018-05" db="EMBL/GenBank/DDBJ databases">
        <title>Genomic Encyclopedia of Type Strains, Phase IV (KMG-IV): sequencing the most valuable type-strain genomes for metagenomic binning, comparative biology and taxonomic classification.</title>
        <authorList>
            <person name="Goeker M."/>
        </authorList>
    </citation>
    <scope>NUCLEOTIDE SEQUENCE [LARGE SCALE GENOMIC DNA]</scope>
    <source>
        <strain evidence="3 4">DSM 18773</strain>
    </source>
</reference>
<sequence>MKVGDTASITKKITAADVESFAELSLDTNPLHLDEQFAAQSRFGRKISHGALVSGLISAVLGTKLPGPGTIYLSQSLNYHAPVYHEDEVTAKVTIEEIKDKRDKQIFRCSTICTNQTNDVVMDGEAFVMLMKEQ</sequence>
<dbReference type="OrthoDB" id="160199at2"/>
<dbReference type="Proteomes" id="UP000245634">
    <property type="component" value="Unassembled WGS sequence"/>
</dbReference>
<proteinExistence type="predicted"/>
<dbReference type="GO" id="GO:0006633">
    <property type="term" value="P:fatty acid biosynthetic process"/>
    <property type="evidence" value="ECO:0007669"/>
    <property type="project" value="TreeGrafter"/>
</dbReference>
<dbReference type="SUPFAM" id="SSF54637">
    <property type="entry name" value="Thioesterase/thiol ester dehydrase-isomerase"/>
    <property type="match status" value="1"/>
</dbReference>
<dbReference type="EMBL" id="QGGL01000001">
    <property type="protein sequence ID" value="PWK16174.1"/>
    <property type="molecule type" value="Genomic_DNA"/>
</dbReference>
<dbReference type="AlphaFoldDB" id="A0A316DDR9"/>
<keyword evidence="4" id="KW-1185">Reference proteome</keyword>
<evidence type="ECO:0000256" key="1">
    <source>
        <dbReference type="ARBA" id="ARBA00023239"/>
    </source>
</evidence>
<comment type="caution">
    <text evidence="3">The sequence shown here is derived from an EMBL/GenBank/DDBJ whole genome shotgun (WGS) entry which is preliminary data.</text>
</comment>
<keyword evidence="1" id="KW-0456">Lyase</keyword>
<dbReference type="InterPro" id="IPR050965">
    <property type="entry name" value="UPF0336/Enoyl-CoA_hydratase"/>
</dbReference>
<dbReference type="Gene3D" id="3.10.129.10">
    <property type="entry name" value="Hotdog Thioesterase"/>
    <property type="match status" value="1"/>
</dbReference>
<evidence type="ECO:0000313" key="4">
    <source>
        <dbReference type="Proteomes" id="UP000245634"/>
    </source>
</evidence>
<dbReference type="PANTHER" id="PTHR43437:SF3">
    <property type="entry name" value="HYDROXYACYL-THIOESTER DEHYDRATASE TYPE 2, MITOCHONDRIAL"/>
    <property type="match status" value="1"/>
</dbReference>
<evidence type="ECO:0000259" key="2">
    <source>
        <dbReference type="Pfam" id="PF01575"/>
    </source>
</evidence>
<dbReference type="InterPro" id="IPR002539">
    <property type="entry name" value="MaoC-like_dom"/>
</dbReference>
<dbReference type="CDD" id="cd03449">
    <property type="entry name" value="R_hydratase"/>
    <property type="match status" value="1"/>
</dbReference>
<dbReference type="GO" id="GO:0019171">
    <property type="term" value="F:(3R)-hydroxyacyl-[acyl-carrier-protein] dehydratase activity"/>
    <property type="evidence" value="ECO:0007669"/>
    <property type="project" value="TreeGrafter"/>
</dbReference>
<evidence type="ECO:0000313" key="3">
    <source>
        <dbReference type="EMBL" id="PWK16174.1"/>
    </source>
</evidence>